<evidence type="ECO:0000256" key="1">
    <source>
        <dbReference type="SAM" id="MobiDB-lite"/>
    </source>
</evidence>
<sequence length="326" mass="36020">MTVNGNSEPSLNRPVSVVSRASSKESLALKSDQNKSSLQKQKSPPPRSTPTVPAASSLQVRRTSRGKGFSAENISISTSQRRRSTSSSTCSSSRPGSGGESVLNVTELAEALRQLSRDARFRSIRPLWRDPNSRLLPSDETASVEAMLREYNHLLLTAAANANISSSPTSQLAVRRPYHSTLNRWRQQERIQIENFILANRLRNIRPSPETSREVLLKHYREYFITPLTAQSLTKVSTLDLDNSMPRCRLRCSSARSAQLGTPRPLKSLTSIDSARTTPAPPQASVCGCTSTSRGSVMETPRTREVLDSLNSVRRALHEQRVNGKI</sequence>
<dbReference type="Proteomes" id="UP000282613">
    <property type="component" value="Unassembled WGS sequence"/>
</dbReference>
<feature type="region of interest" description="Disordered" evidence="1">
    <location>
        <begin position="260"/>
        <end position="298"/>
    </location>
</feature>
<feature type="compositionally biased region" description="Low complexity" evidence="1">
    <location>
        <begin position="75"/>
        <end position="95"/>
    </location>
</feature>
<reference evidence="4" key="1">
    <citation type="submission" date="2017-02" db="UniProtKB">
        <authorList>
            <consortium name="WormBaseParasite"/>
        </authorList>
    </citation>
    <scope>IDENTIFICATION</scope>
</reference>
<dbReference type="EMBL" id="UYRS01019150">
    <property type="protein sequence ID" value="VDK43265.1"/>
    <property type="molecule type" value="Genomic_DNA"/>
</dbReference>
<dbReference type="AlphaFoldDB" id="A0A0R3WEZ8"/>
<dbReference type="OrthoDB" id="515313at2759"/>
<protein>
    <submittedName>
        <fullName evidence="4">Prokaryotic DNA topoisomerase</fullName>
    </submittedName>
</protein>
<evidence type="ECO:0000313" key="2">
    <source>
        <dbReference type="EMBL" id="VDK43265.1"/>
    </source>
</evidence>
<organism evidence="4">
    <name type="scientific">Taenia asiatica</name>
    <name type="common">Asian tapeworm</name>
    <dbReference type="NCBI Taxonomy" id="60517"/>
    <lineage>
        <taxon>Eukaryota</taxon>
        <taxon>Metazoa</taxon>
        <taxon>Spiralia</taxon>
        <taxon>Lophotrochozoa</taxon>
        <taxon>Platyhelminthes</taxon>
        <taxon>Cestoda</taxon>
        <taxon>Eucestoda</taxon>
        <taxon>Cyclophyllidea</taxon>
        <taxon>Taeniidae</taxon>
        <taxon>Taenia</taxon>
    </lineage>
</organism>
<keyword evidence="3" id="KW-1185">Reference proteome</keyword>
<reference evidence="2 3" key="2">
    <citation type="submission" date="2018-11" db="EMBL/GenBank/DDBJ databases">
        <authorList>
            <consortium name="Pathogen Informatics"/>
        </authorList>
    </citation>
    <scope>NUCLEOTIDE SEQUENCE [LARGE SCALE GENOMIC DNA]</scope>
</reference>
<evidence type="ECO:0000313" key="4">
    <source>
        <dbReference type="WBParaSite" id="TASK_0000941401-mRNA-1"/>
    </source>
</evidence>
<gene>
    <name evidence="2" type="ORF">TASK_LOCUS9415</name>
</gene>
<accession>A0A0R3WEZ8</accession>
<proteinExistence type="predicted"/>
<feature type="compositionally biased region" description="Polar residues" evidence="1">
    <location>
        <begin position="268"/>
        <end position="277"/>
    </location>
</feature>
<feature type="compositionally biased region" description="Polar residues" evidence="1">
    <location>
        <begin position="49"/>
        <end position="61"/>
    </location>
</feature>
<name>A0A0R3WEZ8_TAEAS</name>
<feature type="compositionally biased region" description="Polar residues" evidence="1">
    <location>
        <begin position="1"/>
        <end position="10"/>
    </location>
</feature>
<feature type="region of interest" description="Disordered" evidence="1">
    <location>
        <begin position="1"/>
        <end position="102"/>
    </location>
</feature>
<evidence type="ECO:0000313" key="3">
    <source>
        <dbReference type="Proteomes" id="UP000282613"/>
    </source>
</evidence>
<dbReference type="WBParaSite" id="TASK_0000941401-mRNA-1">
    <property type="protein sequence ID" value="TASK_0000941401-mRNA-1"/>
    <property type="gene ID" value="TASK_0000941401"/>
</dbReference>